<feature type="domain" description="Aconitase A/isopropylmalate dehydratase small subunit swivel" evidence="11">
    <location>
        <begin position="53"/>
        <end position="107"/>
    </location>
</feature>
<dbReference type="InterPro" id="IPR050067">
    <property type="entry name" value="IPM_dehydratase_rel_enz"/>
</dbReference>
<dbReference type="GO" id="GO:0003861">
    <property type="term" value="F:3-isopropylmalate dehydratase activity"/>
    <property type="evidence" value="ECO:0007669"/>
    <property type="project" value="UniProtKB-EC"/>
</dbReference>
<evidence type="ECO:0000256" key="6">
    <source>
        <dbReference type="ARBA" id="ARBA00023004"/>
    </source>
</evidence>
<keyword evidence="9" id="KW-0100">Branched-chain amino acid biosynthesis</keyword>
<evidence type="ECO:0000259" key="10">
    <source>
        <dbReference type="Pfam" id="PF00330"/>
    </source>
</evidence>
<comment type="subunit">
    <text evidence="3">Monomer.</text>
</comment>
<evidence type="ECO:0000256" key="4">
    <source>
        <dbReference type="ARBA" id="ARBA00022485"/>
    </source>
</evidence>
<dbReference type="Pfam" id="PF00694">
    <property type="entry name" value="Aconitase_C"/>
    <property type="match status" value="1"/>
</dbReference>
<dbReference type="NCBIfam" id="TIGR02086">
    <property type="entry name" value="IPMI_arch"/>
    <property type="match status" value="1"/>
</dbReference>
<keyword evidence="6" id="KW-0408">Iron</keyword>
<gene>
    <name evidence="9" type="primary">leuD</name>
    <name evidence="12" type="ORF">J2Z34_000710</name>
</gene>
<protein>
    <recommendedName>
        <fullName evidence="9">3-isopropylmalate dehydratase small subunit</fullName>
        <ecNumber evidence="9">4.2.1.33</ecNumber>
    </recommendedName>
    <alternativeName>
        <fullName evidence="9">Alpha-IPM isomerase</fullName>
        <shortName evidence="9">IPMI</shortName>
    </alternativeName>
    <alternativeName>
        <fullName evidence="9">Isopropylmalate isomerase</fullName>
    </alternativeName>
</protein>
<dbReference type="PRINTS" id="PR00415">
    <property type="entry name" value="ACONITASE"/>
</dbReference>
<comment type="similarity">
    <text evidence="2">Belongs to the aconitase/IPM isomerase family.</text>
</comment>
<dbReference type="SUPFAM" id="SSF52016">
    <property type="entry name" value="LeuD/IlvD-like"/>
    <property type="match status" value="1"/>
</dbReference>
<dbReference type="RefSeq" id="WP_209458480.1">
    <property type="nucleotide sequence ID" value="NZ_JAGGKC010000004.1"/>
</dbReference>
<keyword evidence="5" id="KW-0479">Metal-binding</keyword>
<keyword evidence="9" id="KW-0432">Leucine biosynthesis</keyword>
<dbReference type="CDD" id="cd01577">
    <property type="entry name" value="IPMI_Swivel"/>
    <property type="match status" value="1"/>
</dbReference>
<keyword evidence="7" id="KW-0411">Iron-sulfur</keyword>
<dbReference type="Gene3D" id="3.20.19.10">
    <property type="entry name" value="Aconitase, domain 4"/>
    <property type="match status" value="1"/>
</dbReference>
<organism evidence="12 13">
    <name type="scientific">Youngiibacter multivorans</name>
    <dbReference type="NCBI Taxonomy" id="937251"/>
    <lineage>
        <taxon>Bacteria</taxon>
        <taxon>Bacillati</taxon>
        <taxon>Bacillota</taxon>
        <taxon>Clostridia</taxon>
        <taxon>Eubacteriales</taxon>
        <taxon>Clostridiaceae</taxon>
        <taxon>Youngiibacter</taxon>
    </lineage>
</organism>
<evidence type="ECO:0000256" key="5">
    <source>
        <dbReference type="ARBA" id="ARBA00022723"/>
    </source>
</evidence>
<dbReference type="Pfam" id="PF00330">
    <property type="entry name" value="Aconitase"/>
    <property type="match status" value="1"/>
</dbReference>
<accession>A0ABS4G117</accession>
<feature type="domain" description="Aconitase/3-isopropylmalate dehydratase large subunit alpha/beta/alpha" evidence="10">
    <location>
        <begin position="194"/>
        <end position="578"/>
    </location>
</feature>
<proteinExistence type="inferred from homology"/>
<comment type="cofactor">
    <cofactor evidence="1">
        <name>[4Fe-4S] cluster</name>
        <dbReference type="ChEBI" id="CHEBI:49883"/>
    </cofactor>
</comment>
<dbReference type="PANTHER" id="PTHR43822:SF2">
    <property type="entry name" value="HOMOACONITASE, MITOCHONDRIAL"/>
    <property type="match status" value="1"/>
</dbReference>
<reference evidence="12 13" key="1">
    <citation type="submission" date="2021-03" db="EMBL/GenBank/DDBJ databases">
        <title>Genomic Encyclopedia of Type Strains, Phase IV (KMG-IV): sequencing the most valuable type-strain genomes for metagenomic binning, comparative biology and taxonomic classification.</title>
        <authorList>
            <person name="Goeker M."/>
        </authorList>
    </citation>
    <scope>NUCLEOTIDE SEQUENCE [LARGE SCALE GENOMIC DNA]</scope>
    <source>
        <strain evidence="12 13">DSM 6139</strain>
    </source>
</reference>
<comment type="pathway">
    <text evidence="9">Amino-acid biosynthesis; L-leucine biosynthesis; L-leucine from 3-methyl-2-oxobutanoate: step 2/4.</text>
</comment>
<comment type="function">
    <text evidence="9">Catalyzes the isomerization between 2-isopropylmalate and 3-isopropylmalate, via the formation of 2-isopropylmaleate.</text>
</comment>
<evidence type="ECO:0000259" key="11">
    <source>
        <dbReference type="Pfam" id="PF00694"/>
    </source>
</evidence>
<comment type="similarity">
    <text evidence="9">Belongs to the LeuD family. LeuD type 2 subfamily.</text>
</comment>
<dbReference type="Proteomes" id="UP001519271">
    <property type="component" value="Unassembled WGS sequence"/>
</dbReference>
<evidence type="ECO:0000256" key="9">
    <source>
        <dbReference type="HAMAP-Rule" id="MF_01032"/>
    </source>
</evidence>
<dbReference type="EMBL" id="JAGGKC010000004">
    <property type="protein sequence ID" value="MBP1918238.1"/>
    <property type="molecule type" value="Genomic_DNA"/>
</dbReference>
<evidence type="ECO:0000256" key="1">
    <source>
        <dbReference type="ARBA" id="ARBA00001966"/>
    </source>
</evidence>
<dbReference type="GO" id="GO:0047508">
    <property type="term" value="F:(R)-2-methylmalate dehydratase activity"/>
    <property type="evidence" value="ECO:0007669"/>
    <property type="project" value="UniProtKB-EC"/>
</dbReference>
<evidence type="ECO:0000256" key="2">
    <source>
        <dbReference type="ARBA" id="ARBA00007185"/>
    </source>
</evidence>
<comment type="caution">
    <text evidence="12">The sequence shown here is derived from an EMBL/GenBank/DDBJ whole genome shotgun (WGS) entry which is preliminary data.</text>
</comment>
<dbReference type="NCBIfam" id="TIGR02087">
    <property type="entry name" value="LEUD_arch"/>
    <property type="match status" value="1"/>
</dbReference>
<dbReference type="InterPro" id="IPR001030">
    <property type="entry name" value="Acoase/IPM_deHydtase_lsu_aba"/>
</dbReference>
<dbReference type="InterPro" id="IPR000573">
    <property type="entry name" value="AconitaseA/IPMdHydase_ssu_swvl"/>
</dbReference>
<evidence type="ECO:0000256" key="8">
    <source>
        <dbReference type="ARBA" id="ARBA00023239"/>
    </source>
</evidence>
<keyword evidence="13" id="KW-1185">Reference proteome</keyword>
<dbReference type="EC" id="4.2.1.33" evidence="9"/>
<keyword evidence="9" id="KW-0028">Amino-acid biosynthesis</keyword>
<name>A0ABS4G117_9CLOT</name>
<dbReference type="PROSITE" id="PS00450">
    <property type="entry name" value="ACONITASE_1"/>
    <property type="match status" value="1"/>
</dbReference>
<dbReference type="NCBIfam" id="NF001614">
    <property type="entry name" value="PRK00402.1"/>
    <property type="match status" value="1"/>
</dbReference>
<evidence type="ECO:0000313" key="13">
    <source>
        <dbReference type="Proteomes" id="UP001519271"/>
    </source>
</evidence>
<sequence>MGNLLVGKVWKLPDDVDTDTIIPGRYGVLPTAKAMSRHCMETLRPELASSVNPGDIFVAGKNFGCGSSREQAPACIAALGVKVIIAKSFARIFYRNGINNGMMLIESPDVPDNCEEGDIITIEVNKSITVNGKTFAFPIFPDNVSAIIKDGGLVERYKRMNEEKEFFKTKGHTMAEKILMRNTGLSDLEPRQLVTGKPDMCMIHDIYTPFVIQQLDKMKFKELANPDKAVIVLDHLMPTNQATGDPRHYRAGIELHERFGIKKIHIGEGISHSLMHEKGYALPGTLVVATDSHTPTYGGGGCFCTGIGFTEMAATLGSGELWLKVPHAIKVVVEGKLPEGVYAKDIILKILGDIKSDGGTGMSMEFTGSTCKDLSMQARFTIANMALEAGVKTALFEADEKTAEYFGMDLKEIEWIKIDENAKYLKVLEYKAEELVPQLACPQGVDNVHPIDEVVGTPLNEVYIGSCTNGSIEDMKVAADILQGKKIAKFMKLVIIPATLHVYKEAMKLGYIKTFIDAGAMVSHPCCGLCCGQPYGLMSDGEVVLGTNNRNFIGRMGTKKSLIYLSSPAVAAASALAGHIADPRKLDRTF</sequence>
<evidence type="ECO:0000256" key="7">
    <source>
        <dbReference type="ARBA" id="ARBA00023014"/>
    </source>
</evidence>
<dbReference type="NCBIfam" id="TIGR01343">
    <property type="entry name" value="hacA_fam"/>
    <property type="match status" value="1"/>
</dbReference>
<dbReference type="InterPro" id="IPR018136">
    <property type="entry name" value="Aconitase_4Fe-4S_BS"/>
</dbReference>
<dbReference type="InterPro" id="IPR036008">
    <property type="entry name" value="Aconitase_4Fe-4S_dom"/>
</dbReference>
<dbReference type="InterPro" id="IPR015928">
    <property type="entry name" value="Aconitase/3IPM_dehydase_swvl"/>
</dbReference>
<dbReference type="InterPro" id="IPR011826">
    <property type="entry name" value="HAcnase/IPMdehydase_lsu_prok"/>
</dbReference>
<dbReference type="PANTHER" id="PTHR43822">
    <property type="entry name" value="HOMOACONITASE, MITOCHONDRIAL-RELATED"/>
    <property type="match status" value="1"/>
</dbReference>
<comment type="subunit">
    <text evidence="9">Heterodimer of LeuC and LeuD.</text>
</comment>
<evidence type="ECO:0000256" key="3">
    <source>
        <dbReference type="ARBA" id="ARBA00011245"/>
    </source>
</evidence>
<dbReference type="HAMAP" id="MF_01032">
    <property type="entry name" value="LeuD_type2"/>
    <property type="match status" value="1"/>
</dbReference>
<dbReference type="InterPro" id="IPR011827">
    <property type="entry name" value="LeuD_type2/HacB/DmdB"/>
</dbReference>
<comment type="catalytic activity">
    <reaction evidence="9">
        <text>(2R,3S)-3-isopropylmalate = (2S)-2-isopropylmalate</text>
        <dbReference type="Rhea" id="RHEA:32287"/>
        <dbReference type="ChEBI" id="CHEBI:1178"/>
        <dbReference type="ChEBI" id="CHEBI:35121"/>
        <dbReference type="EC" id="4.2.1.33"/>
    </reaction>
</comment>
<dbReference type="SUPFAM" id="SSF53732">
    <property type="entry name" value="Aconitase iron-sulfur domain"/>
    <property type="match status" value="1"/>
</dbReference>
<dbReference type="InterPro" id="IPR006251">
    <property type="entry name" value="Homoacnase/IPMdehydase_lsu"/>
</dbReference>
<dbReference type="InterPro" id="IPR015931">
    <property type="entry name" value="Acnase/IPM_dHydase_lsu_aba_1/3"/>
</dbReference>
<keyword evidence="4" id="KW-0004">4Fe-4S</keyword>
<evidence type="ECO:0000313" key="12">
    <source>
        <dbReference type="EMBL" id="MBP1918238.1"/>
    </source>
</evidence>
<dbReference type="Gene3D" id="3.30.499.10">
    <property type="entry name" value="Aconitase, domain 3"/>
    <property type="match status" value="2"/>
</dbReference>
<dbReference type="InterPro" id="IPR033940">
    <property type="entry name" value="IPMI_Swivel"/>
</dbReference>
<keyword evidence="8 9" id="KW-0456">Lyase</keyword>